<evidence type="ECO:0000259" key="1">
    <source>
        <dbReference type="PROSITE" id="PS50811"/>
    </source>
</evidence>
<dbReference type="EMBL" id="JAMRDG010000002">
    <property type="protein sequence ID" value="KAJ3684150.1"/>
    <property type="molecule type" value="Genomic_DNA"/>
</dbReference>
<dbReference type="PANTHER" id="PTHR47718">
    <property type="entry name" value="OS01G0519700 PROTEIN"/>
    <property type="match status" value="1"/>
</dbReference>
<dbReference type="InterPro" id="IPR003657">
    <property type="entry name" value="WRKY_dom"/>
</dbReference>
<dbReference type="Proteomes" id="UP001210211">
    <property type="component" value="Unassembled WGS sequence"/>
</dbReference>
<dbReference type="PANTHER" id="PTHR47718:SF2">
    <property type="entry name" value="PROTEIN FAR1-RELATED SEQUENCE 5-LIKE"/>
    <property type="match status" value="1"/>
</dbReference>
<proteinExistence type="predicted"/>
<dbReference type="GO" id="GO:0003700">
    <property type="term" value="F:DNA-binding transcription factor activity"/>
    <property type="evidence" value="ECO:0007669"/>
    <property type="project" value="InterPro"/>
</dbReference>
<dbReference type="PROSITE" id="PS50811">
    <property type="entry name" value="WRKY"/>
    <property type="match status" value="1"/>
</dbReference>
<feature type="domain" description="WRKY" evidence="1">
    <location>
        <begin position="80"/>
        <end position="146"/>
    </location>
</feature>
<dbReference type="AlphaFoldDB" id="A0AAD5W960"/>
<sequence length="547" mass="62892">MDEESGEVGIVSGMDEINFSEVNMGIVSGMDEVMEQQQDGFVPRLGMEYITMEEAWSAWSYYGGKIGFGVRKGRDTRSRTDDAIISKTYVCSCEGKRVVDKREHLIKNPRAETRTGCEARLQIKLDRKTQKYKVVDFVSEHNHPLQPPEACYLIPSQRKVPEIASYDIKMAASSGIIPKDAHELLSRQNGGIRGMGYTKVDHDNCLRTIRKESMQYGAAIAMMKYFEKRCMEDESFKHFEDISEEGEISNVLWMDAKMIASYARFGDVVIFDTTFGTNNEKWALAHGGKKFMTIFTDQDAAIGNGLEKIMPETKHALCIWHIAQNCSRKLGSRNKEDEKISGDFYECVHRYEEEKEFEEAFKILMGKFDDGTEGYRFMEQFDRVLEQNREKEIKSEYEMRRKLPRIRFKMPILCGAANLYTSNVLELFPAEVELSMSASIECIEGNTYTVGILCWHALKVLDREDIKVIPPRYVLNRWTKTARDDTVVDIEGRRVIEDPMLDVRNRKADMLYMEIESTNLSEASILLHLIKSPVQYNGSIQLNNNNF</sequence>
<dbReference type="InterPro" id="IPR018289">
    <property type="entry name" value="MULE_transposase_dom"/>
</dbReference>
<gene>
    <name evidence="2" type="ORF">LUZ61_013314</name>
</gene>
<accession>A0AAD5W960</accession>
<organism evidence="2 3">
    <name type="scientific">Rhynchospora tenuis</name>
    <dbReference type="NCBI Taxonomy" id="198213"/>
    <lineage>
        <taxon>Eukaryota</taxon>
        <taxon>Viridiplantae</taxon>
        <taxon>Streptophyta</taxon>
        <taxon>Embryophyta</taxon>
        <taxon>Tracheophyta</taxon>
        <taxon>Spermatophyta</taxon>
        <taxon>Magnoliopsida</taxon>
        <taxon>Liliopsida</taxon>
        <taxon>Poales</taxon>
        <taxon>Cyperaceae</taxon>
        <taxon>Cyperoideae</taxon>
        <taxon>Rhynchosporeae</taxon>
        <taxon>Rhynchospora</taxon>
    </lineage>
</organism>
<reference evidence="2 3" key="1">
    <citation type="journal article" date="2022" name="Cell">
        <title>Repeat-based holocentromeres influence genome architecture and karyotype evolution.</title>
        <authorList>
            <person name="Hofstatter P.G."/>
            <person name="Thangavel G."/>
            <person name="Lux T."/>
            <person name="Neumann P."/>
            <person name="Vondrak T."/>
            <person name="Novak P."/>
            <person name="Zhang M."/>
            <person name="Costa L."/>
            <person name="Castellani M."/>
            <person name="Scott A."/>
            <person name="Toegelov H."/>
            <person name="Fuchs J."/>
            <person name="Mata-Sucre Y."/>
            <person name="Dias Y."/>
            <person name="Vanzela A.L.L."/>
            <person name="Huettel B."/>
            <person name="Almeida C.C.S."/>
            <person name="Simkova H."/>
            <person name="Souza G."/>
            <person name="Pedrosa-Harand A."/>
            <person name="Macas J."/>
            <person name="Mayer K.F.X."/>
            <person name="Houben A."/>
            <person name="Marques A."/>
        </authorList>
    </citation>
    <scope>NUCLEOTIDE SEQUENCE [LARGE SCALE GENOMIC DNA]</scope>
    <source>
        <strain evidence="2">RhyTen1mFocal</strain>
    </source>
</reference>
<dbReference type="InterPro" id="IPR004330">
    <property type="entry name" value="FAR1_DNA_bnd_dom"/>
</dbReference>
<keyword evidence="3" id="KW-1185">Reference proteome</keyword>
<evidence type="ECO:0000313" key="3">
    <source>
        <dbReference type="Proteomes" id="UP001210211"/>
    </source>
</evidence>
<name>A0AAD5W960_9POAL</name>
<evidence type="ECO:0000313" key="2">
    <source>
        <dbReference type="EMBL" id="KAJ3684150.1"/>
    </source>
</evidence>
<comment type="caution">
    <text evidence="2">The sequence shown here is derived from an EMBL/GenBank/DDBJ whole genome shotgun (WGS) entry which is preliminary data.</text>
</comment>
<dbReference type="Pfam" id="PF10551">
    <property type="entry name" value="MULE"/>
    <property type="match status" value="1"/>
</dbReference>
<dbReference type="Pfam" id="PF03101">
    <property type="entry name" value="FAR1"/>
    <property type="match status" value="1"/>
</dbReference>
<dbReference type="GO" id="GO:0043565">
    <property type="term" value="F:sequence-specific DNA binding"/>
    <property type="evidence" value="ECO:0007669"/>
    <property type="project" value="InterPro"/>
</dbReference>
<protein>
    <recommendedName>
        <fullName evidence="1">WRKY domain-containing protein</fullName>
    </recommendedName>
</protein>